<evidence type="ECO:0000313" key="10">
    <source>
        <dbReference type="Proteomes" id="UP000559027"/>
    </source>
</evidence>
<dbReference type="InterPro" id="IPR005101">
    <property type="entry name" value="Cryptochr/Photolyase_FAD-bd"/>
</dbReference>
<dbReference type="Gene3D" id="1.10.579.10">
    <property type="entry name" value="DNA Cyclobutane Dipyrimidine Photolyase, subunit A, domain 3"/>
    <property type="match status" value="1"/>
</dbReference>
<dbReference type="AlphaFoldDB" id="A0A8H5D9L4"/>
<dbReference type="InterPro" id="IPR036134">
    <property type="entry name" value="Crypto/Photolyase_FAD-like_sf"/>
</dbReference>
<dbReference type="GO" id="GO:0071949">
    <property type="term" value="F:FAD binding"/>
    <property type="evidence" value="ECO:0007669"/>
    <property type="project" value="TreeGrafter"/>
</dbReference>
<dbReference type="GO" id="GO:0003904">
    <property type="term" value="F:deoxyribodipyrimidine photo-lyase activity"/>
    <property type="evidence" value="ECO:0007669"/>
    <property type="project" value="TreeGrafter"/>
</dbReference>
<evidence type="ECO:0000313" key="9">
    <source>
        <dbReference type="EMBL" id="KAF5354817.1"/>
    </source>
</evidence>
<keyword evidence="4 6" id="KW-0157">Chromophore</keyword>
<dbReference type="InterPro" id="IPR014729">
    <property type="entry name" value="Rossmann-like_a/b/a_fold"/>
</dbReference>
<dbReference type="NCBIfam" id="TIGR02765">
    <property type="entry name" value="crypto_DASH"/>
    <property type="match status" value="1"/>
</dbReference>
<dbReference type="Pfam" id="PF00875">
    <property type="entry name" value="DNA_photolyase"/>
    <property type="match status" value="1"/>
</dbReference>
<dbReference type="InterPro" id="IPR036155">
    <property type="entry name" value="Crypto/Photolyase_N_sf"/>
</dbReference>
<feature type="compositionally biased region" description="Pro residues" evidence="7">
    <location>
        <begin position="201"/>
        <end position="213"/>
    </location>
</feature>
<dbReference type="PANTHER" id="PTHR11455">
    <property type="entry name" value="CRYPTOCHROME"/>
    <property type="match status" value="1"/>
</dbReference>
<feature type="domain" description="Photolyase/cryptochrome alpha/beta" evidence="8">
    <location>
        <begin position="1"/>
        <end position="166"/>
    </location>
</feature>
<dbReference type="InterPro" id="IPR002081">
    <property type="entry name" value="Cryptochrome/DNA_photolyase_1"/>
</dbReference>
<dbReference type="Gene3D" id="3.40.50.620">
    <property type="entry name" value="HUPs"/>
    <property type="match status" value="1"/>
</dbReference>
<keyword evidence="2 5" id="KW-0285">Flavoprotein</keyword>
<keyword evidence="3 5" id="KW-0274">FAD</keyword>
<dbReference type="InterPro" id="IPR006050">
    <property type="entry name" value="DNA_photolyase_N"/>
</dbReference>
<feature type="compositionally biased region" description="Basic residues" evidence="7">
    <location>
        <begin position="499"/>
        <end position="508"/>
    </location>
</feature>
<dbReference type="EMBL" id="JAACJO010000008">
    <property type="protein sequence ID" value="KAF5354817.1"/>
    <property type="molecule type" value="Genomic_DNA"/>
</dbReference>
<proteinExistence type="inferred from homology"/>
<keyword evidence="10" id="KW-1185">Reference proteome</keyword>
<evidence type="ECO:0000256" key="2">
    <source>
        <dbReference type="ARBA" id="ARBA00022630"/>
    </source>
</evidence>
<dbReference type="InterPro" id="IPR014133">
    <property type="entry name" value="Cry_DASH"/>
</dbReference>
<dbReference type="Gene3D" id="1.25.40.80">
    <property type="match status" value="1"/>
</dbReference>
<feature type="region of interest" description="Disordered" evidence="7">
    <location>
        <begin position="195"/>
        <end position="216"/>
    </location>
</feature>
<sequence length="596" mass="67956">MILLYLLRRDLRISDNVVFSAIVKSSRYAKLIPLYVLPPHQMQLSDFLSSLEDEYPYPEARSRLGRFWRTGPRRAKFLAQGAWDLKQNLKERYNSDLIIRVGPAANVVKEWLHSQELGDEIGGVWMTRDWASEEMDEERDVDSAVNEARDKEGRDIDWKVWNGEEMLIHNDDLTHPAKNTPDVFTTFRKPLEPLKSNVRRPLPPPKSLPPLPNRIPAQSSPFRIPTDYETFLSYLEAPVQDLGLPKQISHPPNARSAHPFEGGEIAAHTRICHLLASGAMSKYKQTRNGMVGQDFSTKLAGYLANGFISARQISAYLDKFEDGQQPVNYEEDGLMRFDESPGYGKGENEGTKAVRFELLWRDYMRLCMRKFGTSLFSVHGFRGWQQEHADAPKYKSNWLTLSDPEVRDAFTRFQLGETGSSLIDASMRELYLTGYTSNRARQNVASYLAKWLGIDWRLGAEWCECCLVDYDVASNWGNWAYVAGVGNDPRGRGKDAKKGGKKAGKHQTSKVIGTDEGRRFNPVKQGFDYDPKGEYVKAWVEELSGINDVNVLMQPHKAYEAKRKNSAGVPALRERNLDWVTNPLVQIDYARPRARN</sequence>
<evidence type="ECO:0000256" key="6">
    <source>
        <dbReference type="RuleBase" id="RU367151"/>
    </source>
</evidence>
<dbReference type="OrthoDB" id="435881at2759"/>
<evidence type="ECO:0000259" key="8">
    <source>
        <dbReference type="PROSITE" id="PS51645"/>
    </source>
</evidence>
<comment type="cofactor">
    <cofactor evidence="6">
        <name>(6R)-5,10-methylene-5,6,7,8-tetrahydrofolate</name>
        <dbReference type="ChEBI" id="CHEBI:15636"/>
    </cofactor>
    <text evidence="6">Binds 1 5,10-methenyltetrahydrofolate (MTHF) per subunit.</text>
</comment>
<gene>
    <name evidence="9" type="ORF">D9756_005636</name>
</gene>
<reference evidence="9 10" key="1">
    <citation type="journal article" date="2020" name="ISME J.">
        <title>Uncovering the hidden diversity of litter-decomposition mechanisms in mushroom-forming fungi.</title>
        <authorList>
            <person name="Floudas D."/>
            <person name="Bentzer J."/>
            <person name="Ahren D."/>
            <person name="Johansson T."/>
            <person name="Persson P."/>
            <person name="Tunlid A."/>
        </authorList>
    </citation>
    <scope>NUCLEOTIDE SEQUENCE [LARGE SCALE GENOMIC DNA]</scope>
    <source>
        <strain evidence="9 10">CBS 146.42</strain>
    </source>
</reference>
<comment type="cofactor">
    <cofactor evidence="5 6">
        <name>FAD</name>
        <dbReference type="ChEBI" id="CHEBI:57692"/>
    </cofactor>
    <text evidence="5 6">Binds 1 FAD per subunit.</text>
</comment>
<comment type="function">
    <text evidence="6">May have a photoreceptor function.</text>
</comment>
<dbReference type="SUPFAM" id="SSF52425">
    <property type="entry name" value="Cryptochrome/photolyase, N-terminal domain"/>
    <property type="match status" value="1"/>
</dbReference>
<dbReference type="PANTHER" id="PTHR11455:SF22">
    <property type="entry name" value="CRYPTOCHROME DASH"/>
    <property type="match status" value="1"/>
</dbReference>
<dbReference type="PROSITE" id="PS51645">
    <property type="entry name" value="PHR_CRY_ALPHA_BETA"/>
    <property type="match status" value="1"/>
</dbReference>
<dbReference type="Pfam" id="PF03441">
    <property type="entry name" value="FAD_binding_7"/>
    <property type="match status" value="1"/>
</dbReference>
<dbReference type="SUPFAM" id="SSF48173">
    <property type="entry name" value="Cryptochrome/photolyase FAD-binding domain"/>
    <property type="match status" value="1"/>
</dbReference>
<name>A0A8H5D9L4_9AGAR</name>
<evidence type="ECO:0000256" key="5">
    <source>
        <dbReference type="PIRSR" id="PIRSR602081-1"/>
    </source>
</evidence>
<feature type="binding site" evidence="5">
    <location>
        <position position="283"/>
    </location>
    <ligand>
        <name>FAD</name>
        <dbReference type="ChEBI" id="CHEBI:57692"/>
    </ligand>
</feature>
<organism evidence="9 10">
    <name type="scientific">Leucocoprinus leucothites</name>
    <dbReference type="NCBI Taxonomy" id="201217"/>
    <lineage>
        <taxon>Eukaryota</taxon>
        <taxon>Fungi</taxon>
        <taxon>Dikarya</taxon>
        <taxon>Basidiomycota</taxon>
        <taxon>Agaricomycotina</taxon>
        <taxon>Agaricomycetes</taxon>
        <taxon>Agaricomycetidae</taxon>
        <taxon>Agaricales</taxon>
        <taxon>Agaricineae</taxon>
        <taxon>Agaricaceae</taxon>
        <taxon>Leucocoprinus</taxon>
    </lineage>
</organism>
<accession>A0A8H5D9L4</accession>
<comment type="caution">
    <text evidence="9">The sequence shown here is derived from an EMBL/GenBank/DDBJ whole genome shotgun (WGS) entry which is preliminary data.</text>
</comment>
<protein>
    <recommendedName>
        <fullName evidence="6">Cryptochrome DASH</fullName>
    </recommendedName>
</protein>
<feature type="binding site" evidence="5">
    <location>
        <begin position="469"/>
        <end position="471"/>
    </location>
    <ligand>
        <name>FAD</name>
        <dbReference type="ChEBI" id="CHEBI:57692"/>
    </ligand>
</feature>
<dbReference type="GO" id="GO:0003684">
    <property type="term" value="F:damaged DNA binding"/>
    <property type="evidence" value="ECO:0007669"/>
    <property type="project" value="TreeGrafter"/>
</dbReference>
<comment type="similarity">
    <text evidence="1 6">Belongs to the DNA photolyase class-1 family.</text>
</comment>
<dbReference type="GO" id="GO:0000719">
    <property type="term" value="P:photoreactive repair"/>
    <property type="evidence" value="ECO:0007669"/>
    <property type="project" value="TreeGrafter"/>
</dbReference>
<evidence type="ECO:0000256" key="4">
    <source>
        <dbReference type="ARBA" id="ARBA00022991"/>
    </source>
</evidence>
<evidence type="ECO:0000256" key="1">
    <source>
        <dbReference type="ARBA" id="ARBA00005862"/>
    </source>
</evidence>
<dbReference type="PRINTS" id="PR00147">
    <property type="entry name" value="DNAPHOTLYASE"/>
</dbReference>
<feature type="region of interest" description="Disordered" evidence="7">
    <location>
        <begin position="490"/>
        <end position="510"/>
    </location>
</feature>
<evidence type="ECO:0000256" key="3">
    <source>
        <dbReference type="ARBA" id="ARBA00022827"/>
    </source>
</evidence>
<dbReference type="Proteomes" id="UP000559027">
    <property type="component" value="Unassembled WGS sequence"/>
</dbReference>
<evidence type="ECO:0000256" key="7">
    <source>
        <dbReference type="SAM" id="MobiDB-lite"/>
    </source>
</evidence>